<comment type="caution">
    <text evidence="1">The sequence shown here is derived from an EMBL/GenBank/DDBJ whole genome shotgun (WGS) entry which is preliminary data.</text>
</comment>
<gene>
    <name evidence="1" type="ORF">DES51_105231</name>
</gene>
<organism evidence="1 2">
    <name type="scientific">Dielma fastidiosa</name>
    <dbReference type="NCBI Taxonomy" id="1034346"/>
    <lineage>
        <taxon>Bacteria</taxon>
        <taxon>Bacillati</taxon>
        <taxon>Bacillota</taxon>
        <taxon>Erysipelotrichia</taxon>
        <taxon>Erysipelotrichales</taxon>
        <taxon>Erysipelotrichaceae</taxon>
        <taxon>Dielma</taxon>
    </lineage>
</organism>
<name>A0A318LDP1_9FIRM</name>
<reference evidence="1 2" key="1">
    <citation type="submission" date="2018-05" db="EMBL/GenBank/DDBJ databases">
        <title>Genomic Encyclopedia of Type Strains, Phase IV (KMG-IV): sequencing the most valuable type-strain genomes for metagenomic binning, comparative biology and taxonomic classification.</title>
        <authorList>
            <person name="Goeker M."/>
        </authorList>
    </citation>
    <scope>NUCLEOTIDE SEQUENCE [LARGE SCALE GENOMIC DNA]</scope>
    <source>
        <strain evidence="1 2">JC118</strain>
    </source>
</reference>
<dbReference type="EMBL" id="QJKH01000005">
    <property type="protein sequence ID" value="PXX79757.1"/>
    <property type="molecule type" value="Genomic_DNA"/>
</dbReference>
<dbReference type="Proteomes" id="UP000247612">
    <property type="component" value="Unassembled WGS sequence"/>
</dbReference>
<dbReference type="RefSeq" id="WP_022937134.1">
    <property type="nucleotide sequence ID" value="NZ_CABKRQ010000002.1"/>
</dbReference>
<sequence length="113" mass="13536">MIDIINLSDWKKMKEIKEVYERYDKHISKDGREFRLLVEQYNEGYFNHLHDDFIAHDNVKGYKLTSDPKEIERSLNDYKKRGINQLIKYCRGMRARGENINLQLLIEETEGGI</sequence>
<evidence type="ECO:0000313" key="1">
    <source>
        <dbReference type="EMBL" id="PXX79757.1"/>
    </source>
</evidence>
<dbReference type="AlphaFoldDB" id="A0A318LDP1"/>
<proteinExistence type="predicted"/>
<protein>
    <submittedName>
        <fullName evidence="1">Uncharacterized protein</fullName>
    </submittedName>
</protein>
<dbReference type="OrthoDB" id="1659485at2"/>
<keyword evidence="2" id="KW-1185">Reference proteome</keyword>
<evidence type="ECO:0000313" key="2">
    <source>
        <dbReference type="Proteomes" id="UP000247612"/>
    </source>
</evidence>
<dbReference type="STRING" id="1034346.GCA_000313565_00823"/>
<accession>A0A318LDP1</accession>